<name>A0A3S0Z3E0_ELYCH</name>
<feature type="region of interest" description="Disordered" evidence="1">
    <location>
        <begin position="748"/>
        <end position="794"/>
    </location>
</feature>
<feature type="compositionally biased region" description="Basic and acidic residues" evidence="1">
    <location>
        <begin position="442"/>
        <end position="460"/>
    </location>
</feature>
<dbReference type="Proteomes" id="UP000271974">
    <property type="component" value="Unassembled WGS sequence"/>
</dbReference>
<dbReference type="EMBL" id="RQTK01001547">
    <property type="protein sequence ID" value="RUS69886.1"/>
    <property type="molecule type" value="Genomic_DNA"/>
</dbReference>
<feature type="compositionally biased region" description="Polar residues" evidence="1">
    <location>
        <begin position="426"/>
        <end position="435"/>
    </location>
</feature>
<accession>A0A3S0Z3E0</accession>
<evidence type="ECO:0000313" key="2">
    <source>
        <dbReference type="EMBL" id="RUS69886.1"/>
    </source>
</evidence>
<dbReference type="OrthoDB" id="10566714at2759"/>
<protein>
    <submittedName>
        <fullName evidence="2">Uncharacterized protein</fullName>
    </submittedName>
</protein>
<proteinExistence type="predicted"/>
<feature type="compositionally biased region" description="Basic and acidic residues" evidence="1">
    <location>
        <begin position="179"/>
        <end position="196"/>
    </location>
</feature>
<feature type="region of interest" description="Disordered" evidence="1">
    <location>
        <begin position="165"/>
        <end position="215"/>
    </location>
</feature>
<keyword evidence="3" id="KW-1185">Reference proteome</keyword>
<reference evidence="2 3" key="1">
    <citation type="submission" date="2019-01" db="EMBL/GenBank/DDBJ databases">
        <title>A draft genome assembly of the solar-powered sea slug Elysia chlorotica.</title>
        <authorList>
            <person name="Cai H."/>
            <person name="Li Q."/>
            <person name="Fang X."/>
            <person name="Li J."/>
            <person name="Curtis N.E."/>
            <person name="Altenburger A."/>
            <person name="Shibata T."/>
            <person name="Feng M."/>
            <person name="Maeda T."/>
            <person name="Schwartz J.A."/>
            <person name="Shigenobu S."/>
            <person name="Lundholm N."/>
            <person name="Nishiyama T."/>
            <person name="Yang H."/>
            <person name="Hasebe M."/>
            <person name="Li S."/>
            <person name="Pierce S.K."/>
            <person name="Wang J."/>
        </authorList>
    </citation>
    <scope>NUCLEOTIDE SEQUENCE [LARGE SCALE GENOMIC DNA]</scope>
    <source>
        <strain evidence="2">EC2010</strain>
        <tissue evidence="2">Whole organism of an adult</tissue>
    </source>
</reference>
<feature type="region of interest" description="Disordered" evidence="1">
    <location>
        <begin position="418"/>
        <end position="483"/>
    </location>
</feature>
<feature type="compositionally biased region" description="Polar residues" evidence="1">
    <location>
        <begin position="780"/>
        <end position="794"/>
    </location>
</feature>
<evidence type="ECO:0000256" key="1">
    <source>
        <dbReference type="SAM" id="MobiDB-lite"/>
    </source>
</evidence>
<organism evidence="2 3">
    <name type="scientific">Elysia chlorotica</name>
    <name type="common">Eastern emerald elysia</name>
    <name type="synonym">Sea slug</name>
    <dbReference type="NCBI Taxonomy" id="188477"/>
    <lineage>
        <taxon>Eukaryota</taxon>
        <taxon>Metazoa</taxon>
        <taxon>Spiralia</taxon>
        <taxon>Lophotrochozoa</taxon>
        <taxon>Mollusca</taxon>
        <taxon>Gastropoda</taxon>
        <taxon>Heterobranchia</taxon>
        <taxon>Euthyneura</taxon>
        <taxon>Panpulmonata</taxon>
        <taxon>Sacoglossa</taxon>
        <taxon>Placobranchoidea</taxon>
        <taxon>Plakobranchidae</taxon>
        <taxon>Elysia</taxon>
    </lineage>
</organism>
<feature type="region of interest" description="Disordered" evidence="1">
    <location>
        <begin position="544"/>
        <end position="630"/>
    </location>
</feature>
<feature type="compositionally biased region" description="Low complexity" evidence="1">
    <location>
        <begin position="619"/>
        <end position="629"/>
    </location>
</feature>
<feature type="compositionally biased region" description="Basic and acidic residues" evidence="1">
    <location>
        <begin position="565"/>
        <end position="581"/>
    </location>
</feature>
<dbReference type="AlphaFoldDB" id="A0A3S0Z3E0"/>
<sequence>MRRLPPGLDSQDFSLGELGALRQTGAESFPGPLYQGLEIESGPEQARVFEKGHGVQHRRSAGARSMLRSRSVDFNFNSSSTDGSVFDYDKAVHGLREERELGEENVDMRHHTPSKKQQQRVAVDTAQQKLKYGLYPEEDRTHLMHNSPRNRLSFALPDPKDDLIHTGWRSHSNDPYLQNERDRRFTAEQSRPESSRSGETGRGPSGPSSLPFDSNNKERFIRLSLSPGKTSQTSADQFHFQGDFTRVDHAVLQGGAGQEEEESGFDTAEGDPYDSIVTRIREISSSNYTNVEKLQRVSDLISKSQKGDGRQQNIEASLLKSAKSTIDLTKSNRISTNYERDRMAGVSVSNETTHSHPRERPVDVISRMKQNIAKSMENLSVDLPSQGSNASHRYVNERYISELRLNPVFTLPRKTEVTVGKPSVSDVETSKSSPLLVSPGEVDSRTRTGSDVDEWSRVADGDCEGSTSSKDLRPSGLPIPSTRNFISPSFLRPAMSMQDISSRASLTAANLGLWQELEGDPDFGALKDIEILNALQTNPLGQLEGLHSANAGSNYNMEQPVDPSGKSKEQKNKLEEKRNQREPQASGQDIIANFVMYGQGASPSPKGSTGADHGSRYATSSSNSNTSPSWFVARGSLQQGRSFSTEEEGETSSALLFFQDKINLNRLSREAEQEYISQEDVAQSLKNTQMILENEEKRQLRMRGVRNASFEEADVEVDQGERLGQAVSASASLDNGYSSWASRLLSTLSTSSEGGGEGSGRTAETQAALSHVSDRERKTSSTSEDTYSNGSQDT</sequence>
<gene>
    <name evidence="2" type="ORF">EGW08_022354</name>
</gene>
<evidence type="ECO:0000313" key="3">
    <source>
        <dbReference type="Proteomes" id="UP000271974"/>
    </source>
</evidence>
<comment type="caution">
    <text evidence="2">The sequence shown here is derived from an EMBL/GenBank/DDBJ whole genome shotgun (WGS) entry which is preliminary data.</text>
</comment>